<evidence type="ECO:0000313" key="4">
    <source>
        <dbReference type="Proteomes" id="UP000723714"/>
    </source>
</evidence>
<evidence type="ECO:0000259" key="2">
    <source>
        <dbReference type="PROSITE" id="PS50943"/>
    </source>
</evidence>
<proteinExistence type="predicted"/>
<dbReference type="InterPro" id="IPR010982">
    <property type="entry name" value="Lambda_DNA-bd_dom_sf"/>
</dbReference>
<organism evidence="3 4">
    <name type="scientific">Faecalicatena faecalis</name>
    <dbReference type="NCBI Taxonomy" id="2726362"/>
    <lineage>
        <taxon>Bacteria</taxon>
        <taxon>Bacillati</taxon>
        <taxon>Bacillota</taxon>
        <taxon>Clostridia</taxon>
        <taxon>Lachnospirales</taxon>
        <taxon>Lachnospiraceae</taxon>
        <taxon>Faecalicatena</taxon>
    </lineage>
</organism>
<dbReference type="PROSITE" id="PS50943">
    <property type="entry name" value="HTH_CROC1"/>
    <property type="match status" value="1"/>
</dbReference>
<comment type="caution">
    <text evidence="3">The sequence shown here is derived from an EMBL/GenBank/DDBJ whole genome shotgun (WGS) entry which is preliminary data.</text>
</comment>
<dbReference type="SMART" id="SM00530">
    <property type="entry name" value="HTH_XRE"/>
    <property type="match status" value="1"/>
</dbReference>
<dbReference type="Proteomes" id="UP000723714">
    <property type="component" value="Unassembled WGS sequence"/>
</dbReference>
<dbReference type="Pfam" id="PF01381">
    <property type="entry name" value="HTH_3"/>
    <property type="match status" value="1"/>
</dbReference>
<accession>A0ABS6D071</accession>
<sequence>MANIQLIKNMKTIRNKFGYTQEVLAKKLNISRQAYSNYENYKREPDLNFIIQFAQKFDLTLDQLVLQNISPYEDVIREQSGPYIAAIQDDSSKTLHLSESEIEMILKYRSLPDDDRRLVDKVLNSVQ</sequence>
<evidence type="ECO:0000313" key="3">
    <source>
        <dbReference type="EMBL" id="MBU3874806.1"/>
    </source>
</evidence>
<gene>
    <name evidence="3" type="ORF">HGO97_003130</name>
</gene>
<protein>
    <submittedName>
        <fullName evidence="3">Helix-turn-helix domain-containing protein</fullName>
    </submittedName>
</protein>
<keyword evidence="1" id="KW-0238">DNA-binding</keyword>
<dbReference type="SUPFAM" id="SSF47413">
    <property type="entry name" value="lambda repressor-like DNA-binding domains"/>
    <property type="match status" value="1"/>
</dbReference>
<reference evidence="3 4" key="1">
    <citation type="submission" date="2021-06" db="EMBL/GenBank/DDBJ databases">
        <title>Faecalicatena sp. nov. isolated from porcine feces.</title>
        <authorList>
            <person name="Oh B.S."/>
            <person name="Lee J.H."/>
        </authorList>
    </citation>
    <scope>NUCLEOTIDE SEQUENCE [LARGE SCALE GENOMIC DNA]</scope>
    <source>
        <strain evidence="3 4">AGMB00832</strain>
    </source>
</reference>
<dbReference type="Gene3D" id="1.10.260.40">
    <property type="entry name" value="lambda repressor-like DNA-binding domains"/>
    <property type="match status" value="1"/>
</dbReference>
<dbReference type="PANTHER" id="PTHR46558">
    <property type="entry name" value="TRACRIPTIONAL REGULATORY PROTEIN-RELATED-RELATED"/>
    <property type="match status" value="1"/>
</dbReference>
<dbReference type="PANTHER" id="PTHR46558:SF15">
    <property type="entry name" value="HELIX-TURN-HELIX DOMAIN PROTEIN"/>
    <property type="match status" value="1"/>
</dbReference>
<evidence type="ECO:0000256" key="1">
    <source>
        <dbReference type="ARBA" id="ARBA00023125"/>
    </source>
</evidence>
<dbReference type="EMBL" id="JABACJ020000002">
    <property type="protein sequence ID" value="MBU3874806.1"/>
    <property type="molecule type" value="Genomic_DNA"/>
</dbReference>
<name>A0ABS6D071_9FIRM</name>
<dbReference type="InterPro" id="IPR001387">
    <property type="entry name" value="Cro/C1-type_HTH"/>
</dbReference>
<dbReference type="CDD" id="cd00093">
    <property type="entry name" value="HTH_XRE"/>
    <property type="match status" value="1"/>
</dbReference>
<feature type="domain" description="HTH cro/C1-type" evidence="2">
    <location>
        <begin position="10"/>
        <end position="64"/>
    </location>
</feature>
<keyword evidence="4" id="KW-1185">Reference proteome</keyword>